<feature type="compositionally biased region" description="Basic and acidic residues" evidence="4">
    <location>
        <begin position="765"/>
        <end position="775"/>
    </location>
</feature>
<gene>
    <name evidence="6" type="ORF">L202_08294</name>
</gene>
<dbReference type="Pfam" id="PF00069">
    <property type="entry name" value="Pkinase"/>
    <property type="match status" value="2"/>
</dbReference>
<dbReference type="GO" id="GO:0000226">
    <property type="term" value="P:microtubule cytoskeleton organization"/>
    <property type="evidence" value="ECO:0007669"/>
    <property type="project" value="TreeGrafter"/>
</dbReference>
<dbReference type="PANTHER" id="PTHR24346">
    <property type="entry name" value="MAP/MICROTUBULE AFFINITY-REGULATING KINASE"/>
    <property type="match status" value="1"/>
</dbReference>
<organism evidence="6 7">
    <name type="scientific">Cryptococcus amylolentus CBS 6039</name>
    <dbReference type="NCBI Taxonomy" id="1295533"/>
    <lineage>
        <taxon>Eukaryota</taxon>
        <taxon>Fungi</taxon>
        <taxon>Dikarya</taxon>
        <taxon>Basidiomycota</taxon>
        <taxon>Agaricomycotina</taxon>
        <taxon>Tremellomycetes</taxon>
        <taxon>Tremellales</taxon>
        <taxon>Cryptococcaceae</taxon>
        <taxon>Cryptococcus</taxon>
    </lineage>
</organism>
<dbReference type="InterPro" id="IPR000719">
    <property type="entry name" value="Prot_kinase_dom"/>
</dbReference>
<evidence type="ECO:0000313" key="6">
    <source>
        <dbReference type="EMBL" id="ODN72867.1"/>
    </source>
</evidence>
<evidence type="ECO:0000256" key="2">
    <source>
        <dbReference type="ARBA" id="ARBA00022840"/>
    </source>
</evidence>
<dbReference type="InterPro" id="IPR017441">
    <property type="entry name" value="Protein_kinase_ATP_BS"/>
</dbReference>
<evidence type="ECO:0000256" key="3">
    <source>
        <dbReference type="PROSITE-ProRule" id="PRU10141"/>
    </source>
</evidence>
<feature type="compositionally biased region" description="Basic residues" evidence="4">
    <location>
        <begin position="952"/>
        <end position="961"/>
    </location>
</feature>
<protein>
    <recommendedName>
        <fullName evidence="5">Protein kinase domain-containing protein</fullName>
    </recommendedName>
</protein>
<dbReference type="InterPro" id="IPR011009">
    <property type="entry name" value="Kinase-like_dom_sf"/>
</dbReference>
<feature type="compositionally biased region" description="Polar residues" evidence="4">
    <location>
        <begin position="62"/>
        <end position="76"/>
    </location>
</feature>
<feature type="compositionally biased region" description="Low complexity" evidence="4">
    <location>
        <begin position="125"/>
        <end position="135"/>
    </location>
</feature>
<evidence type="ECO:0000256" key="4">
    <source>
        <dbReference type="SAM" id="MobiDB-lite"/>
    </source>
</evidence>
<dbReference type="PROSITE" id="PS50011">
    <property type="entry name" value="PROTEIN_KINASE_DOM"/>
    <property type="match status" value="1"/>
</dbReference>
<dbReference type="Proteomes" id="UP000094065">
    <property type="component" value="Unassembled WGS sequence"/>
</dbReference>
<feature type="compositionally biased region" description="Basic and acidic residues" evidence="4">
    <location>
        <begin position="688"/>
        <end position="700"/>
    </location>
</feature>
<dbReference type="InterPro" id="IPR008271">
    <property type="entry name" value="Ser/Thr_kinase_AS"/>
</dbReference>
<dbReference type="PROSITE" id="PS00107">
    <property type="entry name" value="PROTEIN_KINASE_ATP"/>
    <property type="match status" value="1"/>
</dbReference>
<dbReference type="AlphaFoldDB" id="A0A1E3H952"/>
<keyword evidence="2 3" id="KW-0067">ATP-binding</keyword>
<feature type="binding site" evidence="3">
    <location>
        <position position="340"/>
    </location>
    <ligand>
        <name>ATP</name>
        <dbReference type="ChEBI" id="CHEBI:30616"/>
    </ligand>
</feature>
<dbReference type="GO" id="GO:0004674">
    <property type="term" value="F:protein serine/threonine kinase activity"/>
    <property type="evidence" value="ECO:0007669"/>
    <property type="project" value="TreeGrafter"/>
</dbReference>
<dbReference type="PROSITE" id="PS00108">
    <property type="entry name" value="PROTEIN_KINASE_ST"/>
    <property type="match status" value="1"/>
</dbReference>
<feature type="compositionally biased region" description="Polar residues" evidence="4">
    <location>
        <begin position="496"/>
        <end position="508"/>
    </location>
</feature>
<feature type="compositionally biased region" description="Basic and acidic residues" evidence="4">
    <location>
        <begin position="928"/>
        <end position="939"/>
    </location>
</feature>
<name>A0A1E3H952_9TREE</name>
<evidence type="ECO:0000259" key="5">
    <source>
        <dbReference type="PROSITE" id="PS50011"/>
    </source>
</evidence>
<dbReference type="SUPFAM" id="SSF56112">
    <property type="entry name" value="Protein kinase-like (PK-like)"/>
    <property type="match status" value="1"/>
</dbReference>
<feature type="region of interest" description="Disordered" evidence="4">
    <location>
        <begin position="668"/>
        <end position="745"/>
    </location>
</feature>
<evidence type="ECO:0000313" key="7">
    <source>
        <dbReference type="Proteomes" id="UP000094065"/>
    </source>
</evidence>
<feature type="region of interest" description="Disordered" evidence="4">
    <location>
        <begin position="159"/>
        <end position="271"/>
    </location>
</feature>
<sequence length="961" mass="102828">MLHASNTSPSPASLFISRLHAPVTQGSESTASGPSVEAGTDRRKTPYLRGTEGEASDPVPDPSSSWGAYPNTTSYTPPAASRHPFFAHHALPPQPIAGPSGSQTVAEPLLTTPAPQRQLSPVGESSNASSLSSPPSIRPSPQPSPASLFISRLHAAKSAAASADEPGTPATKITSEGGLSGGSDLRRISSLRGGASGPSFGEAASNMSSPQGPTPNTIYTPPAASRHPLFSHHVNPPQRQLSYGSNGGVSPSFLSDPGPSGPPSPSISDMSNLSANAFSPANHFLSYFSSSSSVGASQVAPDAEGARVLGYTLGKLVGRGGFSTVRKAILVKTGEVFACKIVKRDDLSDRSGSLEKFEEEIQTWQNLPKHPCLLPLLDMHRTPSVTFLFIPYMPGGSLLDVLQKEGGSDKTARKWFPGVVAAVSAMHDGYAGFPGGLLHGDLKLDNFLVDLSGKVMVCDFYMAQQVGIGEPRRGREMATIPPPLNGNAGGVGRHSTLPSNFQRGSSRLPSPYRHSNPHSHGPRRVSNEHHLHTPEGAAVASQPFPSASLPYAPPELLRAPPSGPSLAQDIWAVGIILHALLTGRLPFVDAFDPRLQMKILRGSWEVPQGLGKEWEECLVGCLDVDRETRWTIKRIRESDAVVGWREVQSRSKSRSRSRARGIGLGDRYLEPLGRNSSQPVPILSPNPRLRDISRSRDRSGQIDSPLSSSNYTPRDPFALLPQPNMSSVGRSRSVSASRSRSSGHRPMFALDGVELARGLESVELDRGRSARRDYDYASSSGSPYPPQRNTPSALAFARQQGTPSNQIPVPIPPSNNRSRSQSGNRAGHVWHPQSAPAQSGKFREAMATNFSAQGPRPVPTPPNDQWSHPNAKSRSRSRHSQSSQTSTSPSASRSLSRGGQAWTGERDRRGSVWEAAPERYAYGQELGAVHEEDRGRDRGTGMATGQAERGVSRGRKGRREW</sequence>
<comment type="caution">
    <text evidence="6">The sequence shown here is derived from an EMBL/GenBank/DDBJ whole genome shotgun (WGS) entry which is preliminary data.</text>
</comment>
<feature type="compositionally biased region" description="Polar residues" evidence="4">
    <location>
        <begin position="24"/>
        <end position="33"/>
    </location>
</feature>
<feature type="compositionally biased region" description="Low complexity" evidence="4">
    <location>
        <begin position="726"/>
        <end position="740"/>
    </location>
</feature>
<dbReference type="GO" id="GO:0005737">
    <property type="term" value="C:cytoplasm"/>
    <property type="evidence" value="ECO:0007669"/>
    <property type="project" value="TreeGrafter"/>
</dbReference>
<dbReference type="GO" id="GO:0005524">
    <property type="term" value="F:ATP binding"/>
    <property type="evidence" value="ECO:0007669"/>
    <property type="project" value="UniProtKB-UniRule"/>
</dbReference>
<feature type="compositionally biased region" description="Polar residues" evidence="4">
    <location>
        <begin position="1"/>
        <end position="11"/>
    </location>
</feature>
<dbReference type="EMBL" id="AWGJ01000014">
    <property type="protein sequence ID" value="ODN72867.1"/>
    <property type="molecule type" value="Genomic_DNA"/>
</dbReference>
<feature type="region of interest" description="Disordered" evidence="4">
    <location>
        <begin position="765"/>
        <end position="961"/>
    </location>
</feature>
<dbReference type="RefSeq" id="XP_018988808.1">
    <property type="nucleotide sequence ID" value="XM_019143145.1"/>
</dbReference>
<evidence type="ECO:0000256" key="1">
    <source>
        <dbReference type="ARBA" id="ARBA00022741"/>
    </source>
</evidence>
<feature type="compositionally biased region" description="Polar residues" evidence="4">
    <location>
        <begin position="205"/>
        <end position="219"/>
    </location>
</feature>
<proteinExistence type="predicted"/>
<dbReference type="OrthoDB" id="4062651at2759"/>
<dbReference type="GO" id="GO:0035556">
    <property type="term" value="P:intracellular signal transduction"/>
    <property type="evidence" value="ECO:0007669"/>
    <property type="project" value="TreeGrafter"/>
</dbReference>
<feature type="compositionally biased region" description="Low complexity" evidence="4">
    <location>
        <begin position="814"/>
        <end position="825"/>
    </location>
</feature>
<dbReference type="STRING" id="1295533.A0A1E3H952"/>
<feature type="domain" description="Protein kinase" evidence="5">
    <location>
        <begin position="311"/>
        <end position="642"/>
    </location>
</feature>
<feature type="region of interest" description="Disordered" evidence="4">
    <location>
        <begin position="1"/>
        <end position="146"/>
    </location>
</feature>
<feature type="compositionally biased region" description="Low complexity" evidence="4">
    <location>
        <begin position="880"/>
        <end position="897"/>
    </location>
</feature>
<keyword evidence="7" id="KW-1185">Reference proteome</keyword>
<reference evidence="6 7" key="1">
    <citation type="submission" date="2016-06" db="EMBL/GenBank/DDBJ databases">
        <title>Evolution of pathogenesis and genome organization in the Tremellales.</title>
        <authorList>
            <person name="Cuomo C."/>
            <person name="Litvintseva A."/>
            <person name="Heitman J."/>
            <person name="Chen Y."/>
            <person name="Sun S."/>
            <person name="Springer D."/>
            <person name="Dromer F."/>
            <person name="Young S."/>
            <person name="Zeng Q."/>
            <person name="Chapman S."/>
            <person name="Gujja S."/>
            <person name="Saif S."/>
            <person name="Birren B."/>
        </authorList>
    </citation>
    <scope>NUCLEOTIDE SEQUENCE [LARGE SCALE GENOMIC DNA]</scope>
    <source>
        <strain evidence="6 7">CBS 6039</strain>
    </source>
</reference>
<feature type="region of interest" description="Disordered" evidence="4">
    <location>
        <begin position="483"/>
        <end position="544"/>
    </location>
</feature>
<accession>A0A1E3H952</accession>
<dbReference type="SMART" id="SM00220">
    <property type="entry name" value="S_TKc"/>
    <property type="match status" value="1"/>
</dbReference>
<dbReference type="PANTHER" id="PTHR24346:SF76">
    <property type="entry name" value="NON-SPECIFIC SERINE_THREONINE PROTEIN KINASE"/>
    <property type="match status" value="1"/>
</dbReference>
<dbReference type="Gene3D" id="1.10.510.10">
    <property type="entry name" value="Transferase(Phosphotransferase) domain 1"/>
    <property type="match status" value="2"/>
</dbReference>
<dbReference type="GeneID" id="30159603"/>
<keyword evidence="1 3" id="KW-0547">Nucleotide-binding</keyword>